<name>A0A139GTT9_9PEZI</name>
<feature type="non-terminal residue" evidence="2">
    <location>
        <position position="221"/>
    </location>
</feature>
<comment type="caution">
    <text evidence="2">The sequence shown here is derived from an EMBL/GenBank/DDBJ whole genome shotgun (WGS) entry which is preliminary data.</text>
</comment>
<evidence type="ECO:0000313" key="2">
    <source>
        <dbReference type="EMBL" id="KXS93609.1"/>
    </source>
</evidence>
<accession>A0A139GTT9</accession>
<gene>
    <name evidence="2" type="ORF">AC578_7805</name>
</gene>
<evidence type="ECO:0000256" key="1">
    <source>
        <dbReference type="SAM" id="MobiDB-lite"/>
    </source>
</evidence>
<feature type="region of interest" description="Disordered" evidence="1">
    <location>
        <begin position="1"/>
        <end position="22"/>
    </location>
</feature>
<keyword evidence="3" id="KW-1185">Reference proteome</keyword>
<proteinExistence type="predicted"/>
<dbReference type="OrthoDB" id="5403997at2759"/>
<dbReference type="Proteomes" id="UP000070133">
    <property type="component" value="Unassembled WGS sequence"/>
</dbReference>
<dbReference type="EMBL" id="LFZN01000435">
    <property type="protein sequence ID" value="KXS93609.1"/>
    <property type="molecule type" value="Genomic_DNA"/>
</dbReference>
<dbReference type="AlphaFoldDB" id="A0A139GTT9"/>
<evidence type="ECO:0000313" key="3">
    <source>
        <dbReference type="Proteomes" id="UP000070133"/>
    </source>
</evidence>
<protein>
    <submittedName>
        <fullName evidence="2">Uncharacterized protein</fullName>
    </submittedName>
</protein>
<organism evidence="2 3">
    <name type="scientific">Pseudocercospora eumusae</name>
    <dbReference type="NCBI Taxonomy" id="321146"/>
    <lineage>
        <taxon>Eukaryota</taxon>
        <taxon>Fungi</taxon>
        <taxon>Dikarya</taxon>
        <taxon>Ascomycota</taxon>
        <taxon>Pezizomycotina</taxon>
        <taxon>Dothideomycetes</taxon>
        <taxon>Dothideomycetidae</taxon>
        <taxon>Mycosphaerellales</taxon>
        <taxon>Mycosphaerellaceae</taxon>
        <taxon>Pseudocercospora</taxon>
    </lineage>
</organism>
<sequence length="221" mass="24767">MKSVVDELGSSSQQSAGVHRPSITGKVQATAGQRTFSQASSNERRLLRTSIPSHSSVPYHEPTMPPKVVKGSIVRSRQPQRGNIAKETYNVITDPENRSVVTALAFFVGGVAFLHSSWSEILLPPAGFGIMEQERLQTGARLRHERRNAQVCGKGHPETQYHTGFPDKENIVMQYLRPRTSKKHIHSQLQQNVPLQQWPAHLHLRCSEQPEFSQSFMVEAI</sequence>
<reference evidence="2 3" key="1">
    <citation type="submission" date="2015-07" db="EMBL/GenBank/DDBJ databases">
        <title>Comparative genomics of the Sigatoka disease complex on banana suggests a link between parallel evolutionary changes in Pseudocercospora fijiensis and Pseudocercospora eumusae and increased virulence on the banana host.</title>
        <authorList>
            <person name="Chang T.-C."/>
            <person name="Salvucci A."/>
            <person name="Crous P.W."/>
            <person name="Stergiopoulos I."/>
        </authorList>
    </citation>
    <scope>NUCLEOTIDE SEQUENCE [LARGE SCALE GENOMIC DNA]</scope>
    <source>
        <strain evidence="2 3">CBS 114824</strain>
    </source>
</reference>